<sequence>MEVFRDVVDWTLKLGDMGSNFEDLISSSHSFNDLGCLEDCLEAVPNVENGSEAARTELSSQSASPPATPSPVPTQRTSGIQVLNPSSRPPLHSLNPPRNPGSAVFGTVVVTNPKQHHLPPSLQHRDYQALTTDTTRNKEANTSVITNVRDDVRVVGILSTASLLRLATDVSQLVVHGTSVVSHDAWYVDFGGMSGGEAEAEGTRLRTPLGGLGVTAGYGRRFRRHCDYQNTSVLPSVTAHGLAPASLTRVSPPRTSQSVAAAVAYPPLPVTIEDLASPFE</sequence>
<feature type="compositionally biased region" description="Polar residues" evidence="1">
    <location>
        <begin position="76"/>
        <end position="86"/>
    </location>
</feature>
<dbReference type="AlphaFoldDB" id="A0A067SEC3"/>
<protein>
    <submittedName>
        <fullName evidence="2">Uncharacterized protein</fullName>
    </submittedName>
</protein>
<name>A0A067SEC3_GALM3</name>
<evidence type="ECO:0000256" key="1">
    <source>
        <dbReference type="SAM" id="MobiDB-lite"/>
    </source>
</evidence>
<gene>
    <name evidence="2" type="ORF">GALMADRAFT_148976</name>
</gene>
<dbReference type="HOGENOM" id="CLU_994158_0_0_1"/>
<proteinExistence type="predicted"/>
<accession>A0A067SEC3</accession>
<feature type="region of interest" description="Disordered" evidence="1">
    <location>
        <begin position="51"/>
        <end position="105"/>
    </location>
</feature>
<reference evidence="3" key="1">
    <citation type="journal article" date="2014" name="Proc. Natl. Acad. Sci. U.S.A.">
        <title>Extensive sampling of basidiomycete genomes demonstrates inadequacy of the white-rot/brown-rot paradigm for wood decay fungi.</title>
        <authorList>
            <person name="Riley R."/>
            <person name="Salamov A.A."/>
            <person name="Brown D.W."/>
            <person name="Nagy L.G."/>
            <person name="Floudas D."/>
            <person name="Held B.W."/>
            <person name="Levasseur A."/>
            <person name="Lombard V."/>
            <person name="Morin E."/>
            <person name="Otillar R."/>
            <person name="Lindquist E.A."/>
            <person name="Sun H."/>
            <person name="LaButti K.M."/>
            <person name="Schmutz J."/>
            <person name="Jabbour D."/>
            <person name="Luo H."/>
            <person name="Baker S.E."/>
            <person name="Pisabarro A.G."/>
            <person name="Walton J.D."/>
            <person name="Blanchette R.A."/>
            <person name="Henrissat B."/>
            <person name="Martin F."/>
            <person name="Cullen D."/>
            <person name="Hibbett D.S."/>
            <person name="Grigoriev I.V."/>
        </authorList>
    </citation>
    <scope>NUCLEOTIDE SEQUENCE [LARGE SCALE GENOMIC DNA]</scope>
    <source>
        <strain evidence="3">CBS 339.88</strain>
    </source>
</reference>
<organism evidence="2 3">
    <name type="scientific">Galerina marginata (strain CBS 339.88)</name>
    <dbReference type="NCBI Taxonomy" id="685588"/>
    <lineage>
        <taxon>Eukaryota</taxon>
        <taxon>Fungi</taxon>
        <taxon>Dikarya</taxon>
        <taxon>Basidiomycota</taxon>
        <taxon>Agaricomycotina</taxon>
        <taxon>Agaricomycetes</taxon>
        <taxon>Agaricomycetidae</taxon>
        <taxon>Agaricales</taxon>
        <taxon>Agaricineae</taxon>
        <taxon>Strophariaceae</taxon>
        <taxon>Galerina</taxon>
    </lineage>
</organism>
<dbReference type="Proteomes" id="UP000027222">
    <property type="component" value="Unassembled WGS sequence"/>
</dbReference>
<evidence type="ECO:0000313" key="2">
    <source>
        <dbReference type="EMBL" id="KDR65113.1"/>
    </source>
</evidence>
<keyword evidence="3" id="KW-1185">Reference proteome</keyword>
<dbReference type="EMBL" id="KL142518">
    <property type="protein sequence ID" value="KDR65113.1"/>
    <property type="molecule type" value="Genomic_DNA"/>
</dbReference>
<evidence type="ECO:0000313" key="3">
    <source>
        <dbReference type="Proteomes" id="UP000027222"/>
    </source>
</evidence>